<protein>
    <submittedName>
        <fullName evidence="5">Uncharacterized protein</fullName>
    </submittedName>
</protein>
<dbReference type="OrthoDB" id="2384430at2759"/>
<dbReference type="InterPro" id="IPR019734">
    <property type="entry name" value="TPR_rpt"/>
</dbReference>
<feature type="repeat" description="TPR" evidence="4">
    <location>
        <begin position="23"/>
        <end position="56"/>
    </location>
</feature>
<evidence type="ECO:0000256" key="3">
    <source>
        <dbReference type="ARBA" id="ARBA00038101"/>
    </source>
</evidence>
<evidence type="ECO:0000256" key="4">
    <source>
        <dbReference type="PROSITE-ProRule" id="PRU00339"/>
    </source>
</evidence>
<feature type="non-terminal residue" evidence="5">
    <location>
        <position position="783"/>
    </location>
</feature>
<dbReference type="PROSITE" id="PS50005">
    <property type="entry name" value="TPR"/>
    <property type="match status" value="1"/>
</dbReference>
<organism evidence="5 6">
    <name type="scientific">Allacma fusca</name>
    <dbReference type="NCBI Taxonomy" id="39272"/>
    <lineage>
        <taxon>Eukaryota</taxon>
        <taxon>Metazoa</taxon>
        <taxon>Ecdysozoa</taxon>
        <taxon>Arthropoda</taxon>
        <taxon>Hexapoda</taxon>
        <taxon>Collembola</taxon>
        <taxon>Symphypleona</taxon>
        <taxon>Sminthuridae</taxon>
        <taxon>Allacma</taxon>
    </lineage>
</organism>
<evidence type="ECO:0000256" key="1">
    <source>
        <dbReference type="ARBA" id="ARBA00022737"/>
    </source>
</evidence>
<evidence type="ECO:0000256" key="2">
    <source>
        <dbReference type="ARBA" id="ARBA00022803"/>
    </source>
</evidence>
<dbReference type="SMART" id="SM00671">
    <property type="entry name" value="SEL1"/>
    <property type="match status" value="5"/>
</dbReference>
<name>A0A8J2JL43_9HEXA</name>
<dbReference type="Pfam" id="PF08238">
    <property type="entry name" value="Sel1"/>
    <property type="match status" value="4"/>
</dbReference>
<dbReference type="EMBL" id="CAJVCH010072445">
    <property type="protein sequence ID" value="CAG7720642.1"/>
    <property type="molecule type" value="Genomic_DNA"/>
</dbReference>
<dbReference type="Proteomes" id="UP000708208">
    <property type="component" value="Unassembled WGS sequence"/>
</dbReference>
<comment type="similarity">
    <text evidence="3">Belongs to the sel-1 family.</text>
</comment>
<proteinExistence type="inferred from homology"/>
<dbReference type="Pfam" id="PF07719">
    <property type="entry name" value="TPR_2"/>
    <property type="match status" value="1"/>
</dbReference>
<evidence type="ECO:0000313" key="6">
    <source>
        <dbReference type="Proteomes" id="UP000708208"/>
    </source>
</evidence>
<dbReference type="PANTHER" id="PTHR11102">
    <property type="entry name" value="SEL-1-LIKE PROTEIN"/>
    <property type="match status" value="1"/>
</dbReference>
<dbReference type="InterPro" id="IPR050767">
    <property type="entry name" value="Sel1_AlgK"/>
</dbReference>
<sequence>ITVNINSAYEDAQNLISTEPTWWVGYHLIGQVHQYKKEYQEAINWCDRALERNPNAKEAKLFKDVLWRKKRRNLERRGFGLSGKSLIEAMNEGLRSPDPTKRANASLIKAKLHQVGEDLPLDRKTAFKIYLELAEQGVIEAYVDLGIAYLHPDEKGVEPDVEKGIHWIEKSANAGVAHGLFCLGRLYENGLGKPQNHCKAMELNLEASQKGHGGASYNIGFSYLNGIGICKDEERTKQYFTLAAIREMPCAMDHLAWMYLKEGHIGLALSWYNQAVEYGNVDAILEKTKFTEAASLQCRINIGGMLQQYGISGDCENKTYRLEIVKRSSQGLLFAKELLNAMDLFLEGWAAMRSDPDRALELFADCIRKSEIVPVFTEMQEFQLGLLCSTITREPILDVSIRICAVRLMGNERNDDPLLFPYLNDCMKCYAEEKFFVEVLAKLLASTGKSKESFETYVNALERFPFDPTLLSGKMTVMKDLIGTKVSFDDVLETCNLFIQKAHADDNMVGIQRRTLLWRLWKYSIKTTWLKDTVERRLKEEYILGGLINSDNKESVSDPIEDSKRCSRAAGPIRFEITLEHRKAYRDFYGRILSGEIYSDQSGYFNQLCFEPMHHQEQCTSKKFKEITIREMYPHGDKIHEGRILHVQIVEKSWNFAGKWFSVVKDKHHDCIHMTFEDFPDAWTKLWLGSTLSIKNPYYRLACEGERRAIRVDDPATIKFGDSVTLCNFCWAPDAEILCDHCMAAYCDNECQKKDMKLLKYHFMCEECEYSFVISDWESTETE</sequence>
<dbReference type="PANTHER" id="PTHR11102:SF160">
    <property type="entry name" value="ERAD-ASSOCIATED E3 UBIQUITIN-PROTEIN LIGASE COMPONENT HRD3"/>
    <property type="match status" value="1"/>
</dbReference>
<dbReference type="InterPro" id="IPR013105">
    <property type="entry name" value="TPR_2"/>
</dbReference>
<keyword evidence="2 4" id="KW-0802">TPR repeat</keyword>
<keyword evidence="6" id="KW-1185">Reference proteome</keyword>
<evidence type="ECO:0000313" key="5">
    <source>
        <dbReference type="EMBL" id="CAG7720642.1"/>
    </source>
</evidence>
<keyword evidence="1" id="KW-0677">Repeat</keyword>
<feature type="non-terminal residue" evidence="5">
    <location>
        <position position="1"/>
    </location>
</feature>
<dbReference type="InterPro" id="IPR006597">
    <property type="entry name" value="Sel1-like"/>
</dbReference>
<dbReference type="SMART" id="SM00028">
    <property type="entry name" value="TPR"/>
    <property type="match status" value="2"/>
</dbReference>
<reference evidence="5" key="1">
    <citation type="submission" date="2021-06" db="EMBL/GenBank/DDBJ databases">
        <authorList>
            <person name="Hodson N. C."/>
            <person name="Mongue J. A."/>
            <person name="Jaron S. K."/>
        </authorList>
    </citation>
    <scope>NUCLEOTIDE SEQUENCE</scope>
</reference>
<dbReference type="AlphaFoldDB" id="A0A8J2JL43"/>
<comment type="caution">
    <text evidence="5">The sequence shown here is derived from an EMBL/GenBank/DDBJ whole genome shotgun (WGS) entry which is preliminary data.</text>
</comment>
<gene>
    <name evidence="5" type="ORF">AFUS01_LOCUS9912</name>
</gene>
<accession>A0A8J2JL43</accession>